<proteinExistence type="predicted"/>
<evidence type="ECO:0000313" key="2">
    <source>
        <dbReference type="EMBL" id="CAJ1086753.1"/>
    </source>
</evidence>
<dbReference type="PANTHER" id="PTHR11505">
    <property type="entry name" value="L1 TRANSPOSABLE ELEMENT-RELATED"/>
    <property type="match status" value="1"/>
</dbReference>
<gene>
    <name evidence="2" type="ORF">XNOV1_A011407</name>
</gene>
<accession>A0AAV1HPZ2</accession>
<organism evidence="2 3">
    <name type="scientific">Xyrichtys novacula</name>
    <name type="common">Pearly razorfish</name>
    <name type="synonym">Hemipteronotus novacula</name>
    <dbReference type="NCBI Taxonomy" id="13765"/>
    <lineage>
        <taxon>Eukaryota</taxon>
        <taxon>Metazoa</taxon>
        <taxon>Chordata</taxon>
        <taxon>Craniata</taxon>
        <taxon>Vertebrata</taxon>
        <taxon>Euteleostomi</taxon>
        <taxon>Actinopterygii</taxon>
        <taxon>Neopterygii</taxon>
        <taxon>Teleostei</taxon>
        <taxon>Neoteleostei</taxon>
        <taxon>Acanthomorphata</taxon>
        <taxon>Eupercaria</taxon>
        <taxon>Labriformes</taxon>
        <taxon>Labridae</taxon>
        <taxon>Xyrichtys</taxon>
    </lineage>
</organism>
<sequence length="303" mass="34371">MPGKGRGRGGAGSAGLCTADDHTGSEEEDNLRLAEILQEIKEFRAETGKNLGVIKQEVSELRESFGHLSTRMDVAESRIVEGENCQNAMTKALLHSMCLQKQLEERCEQMESHSRKCNVRIHSVCEKITERGDMVEFVKEIIRDKLGVGLEEISIAAAHRIGKKTGTEDRPRSIIVRFQNENMKQRVLRAAWETKDLKIRDKRIYFEEDFTDRVYKERGQCGKIRKQLLEKNIKSRIVYPTKLKVFEKDGQYKLFDNPQAAAEGVRAYGVTVDIPAAKPDFETTLKAAGWQTAGAGKRRTREN</sequence>
<protein>
    <submittedName>
        <fullName evidence="2">Uncharacterized protein LOC117557980</fullName>
    </submittedName>
</protein>
<dbReference type="Proteomes" id="UP001178508">
    <property type="component" value="Chromosome 23"/>
</dbReference>
<name>A0AAV1HPZ2_XYRNO</name>
<evidence type="ECO:0000313" key="3">
    <source>
        <dbReference type="Proteomes" id="UP001178508"/>
    </source>
</evidence>
<reference evidence="2" key="1">
    <citation type="submission" date="2023-08" db="EMBL/GenBank/DDBJ databases">
        <authorList>
            <person name="Alioto T."/>
            <person name="Alioto T."/>
            <person name="Gomez Garrido J."/>
        </authorList>
    </citation>
    <scope>NUCLEOTIDE SEQUENCE</scope>
</reference>
<dbReference type="EMBL" id="OY660886">
    <property type="protein sequence ID" value="CAJ1086753.1"/>
    <property type="molecule type" value="Genomic_DNA"/>
</dbReference>
<dbReference type="AlphaFoldDB" id="A0AAV1HPZ2"/>
<keyword evidence="3" id="KW-1185">Reference proteome</keyword>
<dbReference type="InterPro" id="IPR004244">
    <property type="entry name" value="Transposase_22"/>
</dbReference>
<evidence type="ECO:0000256" key="1">
    <source>
        <dbReference type="SAM" id="MobiDB-lite"/>
    </source>
</evidence>
<feature type="region of interest" description="Disordered" evidence="1">
    <location>
        <begin position="1"/>
        <end position="28"/>
    </location>
</feature>
<dbReference type="Gene3D" id="3.30.70.1820">
    <property type="entry name" value="L1 transposable element, RRM domain"/>
    <property type="match status" value="1"/>
</dbReference>